<feature type="compositionally biased region" description="Low complexity" evidence="3">
    <location>
        <begin position="1"/>
        <end position="13"/>
    </location>
</feature>
<dbReference type="PROSITE" id="PS50097">
    <property type="entry name" value="BTB"/>
    <property type="match status" value="1"/>
</dbReference>
<dbReference type="FunFam" id="3.30.710.10:FF:000001">
    <property type="entry name" value="Kelch-like family member 20"/>
    <property type="match status" value="1"/>
</dbReference>
<dbReference type="EMBL" id="CAJOBC010000587">
    <property type="protein sequence ID" value="CAF3604201.1"/>
    <property type="molecule type" value="Genomic_DNA"/>
</dbReference>
<dbReference type="PANTHER" id="PTHR24412:SF494">
    <property type="entry name" value="KELCH-LIKE PROTEIN 12"/>
    <property type="match status" value="1"/>
</dbReference>
<reference evidence="5" key="1">
    <citation type="submission" date="2021-02" db="EMBL/GenBank/DDBJ databases">
        <authorList>
            <person name="Nowell W R."/>
        </authorList>
    </citation>
    <scope>NUCLEOTIDE SEQUENCE</scope>
</reference>
<dbReference type="SMART" id="SM00875">
    <property type="entry name" value="BACK"/>
    <property type="match status" value="1"/>
</dbReference>
<organism evidence="5 7">
    <name type="scientific">Didymodactylos carnosus</name>
    <dbReference type="NCBI Taxonomy" id="1234261"/>
    <lineage>
        <taxon>Eukaryota</taxon>
        <taxon>Metazoa</taxon>
        <taxon>Spiralia</taxon>
        <taxon>Gnathifera</taxon>
        <taxon>Rotifera</taxon>
        <taxon>Eurotatoria</taxon>
        <taxon>Bdelloidea</taxon>
        <taxon>Philodinida</taxon>
        <taxon>Philodinidae</taxon>
        <taxon>Didymodactylos</taxon>
    </lineage>
</organism>
<dbReference type="SMART" id="SM00612">
    <property type="entry name" value="Kelch"/>
    <property type="match status" value="6"/>
</dbReference>
<keyword evidence="2" id="KW-0677">Repeat</keyword>
<dbReference type="PIRSF" id="PIRSF037037">
    <property type="entry name" value="Kelch-like_protein_gigaxonin"/>
    <property type="match status" value="1"/>
</dbReference>
<dbReference type="SMART" id="SM00225">
    <property type="entry name" value="BTB"/>
    <property type="match status" value="1"/>
</dbReference>
<feature type="region of interest" description="Disordered" evidence="3">
    <location>
        <begin position="1"/>
        <end position="31"/>
    </location>
</feature>
<sequence>MSTENTSTSYNSTPANSVPGAMPAGNITTIDDKNESDLSGKTLCLGDLHCSQLLLRMNKLRKSESLCDITLKVENTYFPAHKIVLAAASDYFAAMFTGEMLERHMPVVEIKGLTASVMEAILNSIYAEQVPLTNENVQDILPAASLLQLNDIQKQCAVFLASHLEPYNCLGIYCFADLNSVNALKQAALVFIYRHFADVVASDEFLTLKANEVEDLIQSDELEVLNEEIVYTAVINWIKHDLTFRSQFLLTLLQHVRMPSLSVRFITDICDSECLIKSSLKCRDLLDEAKRYYLRPDCRRLMTGTRFISRKERVEKWNPRTNEWTQLQSLTKRRRYAAAAAIGKKLFVIGGYDGRTRMNSVECLDLNQENSTWQPVASLSYKRALPGVCTHQNMIYCAGGFDGTNRLASMECYDDTTDSWTVLDGMNIGREGAGLVAVNDHLYCIAVEKYDVILGRWTTMASMLTPRSGAGCATINNFVYACGGFDGTIHLATVERFDIQTNQWTNVTSMSVRRCYCGAAFLRGKIAVIGGYDGQTLLDTVEVYDHESDTWEIESQMPNPRCDSGFAVVSYRQ</sequence>
<accession>A0A813U2U7</accession>
<dbReference type="Pfam" id="PF24681">
    <property type="entry name" value="Kelch_KLHDC2_KLHL20_DRC7"/>
    <property type="match status" value="1"/>
</dbReference>
<dbReference type="Pfam" id="PF01344">
    <property type="entry name" value="Kelch_1"/>
    <property type="match status" value="2"/>
</dbReference>
<dbReference type="Gene3D" id="2.120.10.80">
    <property type="entry name" value="Kelch-type beta propeller"/>
    <property type="match status" value="2"/>
</dbReference>
<dbReference type="Pfam" id="PF00651">
    <property type="entry name" value="BTB"/>
    <property type="match status" value="1"/>
</dbReference>
<dbReference type="InterPro" id="IPR017096">
    <property type="entry name" value="BTB-kelch_protein"/>
</dbReference>
<dbReference type="PRINTS" id="PR00501">
    <property type="entry name" value="KELCHREPEAT"/>
</dbReference>
<keyword evidence="1" id="KW-0880">Kelch repeat</keyword>
<dbReference type="Proteomes" id="UP000663829">
    <property type="component" value="Unassembled WGS sequence"/>
</dbReference>
<dbReference type="InterPro" id="IPR015915">
    <property type="entry name" value="Kelch-typ_b-propeller"/>
</dbReference>
<proteinExistence type="predicted"/>
<evidence type="ECO:0000259" key="4">
    <source>
        <dbReference type="PROSITE" id="PS50097"/>
    </source>
</evidence>
<dbReference type="OrthoDB" id="45365at2759"/>
<evidence type="ECO:0000256" key="1">
    <source>
        <dbReference type="ARBA" id="ARBA00022441"/>
    </source>
</evidence>
<dbReference type="SUPFAM" id="SSF117281">
    <property type="entry name" value="Kelch motif"/>
    <property type="match status" value="2"/>
</dbReference>
<evidence type="ECO:0000313" key="5">
    <source>
        <dbReference type="EMBL" id="CAF0817955.1"/>
    </source>
</evidence>
<comment type="caution">
    <text evidence="5">The sequence shown here is derived from an EMBL/GenBank/DDBJ whole genome shotgun (WGS) entry which is preliminary data.</text>
</comment>
<dbReference type="Pfam" id="PF07707">
    <property type="entry name" value="BACK"/>
    <property type="match status" value="1"/>
</dbReference>
<gene>
    <name evidence="5" type="ORF">GPM918_LOCUS4391</name>
    <name evidence="6" type="ORF">SRO942_LOCUS4392</name>
</gene>
<feature type="domain" description="BTB" evidence="4">
    <location>
        <begin position="67"/>
        <end position="134"/>
    </location>
</feature>
<evidence type="ECO:0000256" key="3">
    <source>
        <dbReference type="SAM" id="MobiDB-lite"/>
    </source>
</evidence>
<dbReference type="SUPFAM" id="SSF54695">
    <property type="entry name" value="POZ domain"/>
    <property type="match status" value="1"/>
</dbReference>
<dbReference type="FunFam" id="1.25.40.420:FF:000001">
    <property type="entry name" value="Kelch-like family member 12"/>
    <property type="match status" value="1"/>
</dbReference>
<dbReference type="InterPro" id="IPR011333">
    <property type="entry name" value="SKP1/BTB/POZ_sf"/>
</dbReference>
<dbReference type="InterPro" id="IPR006652">
    <property type="entry name" value="Kelch_1"/>
</dbReference>
<dbReference type="InterPro" id="IPR000210">
    <property type="entry name" value="BTB/POZ_dom"/>
</dbReference>
<evidence type="ECO:0000313" key="6">
    <source>
        <dbReference type="EMBL" id="CAF3604201.1"/>
    </source>
</evidence>
<dbReference type="Proteomes" id="UP000681722">
    <property type="component" value="Unassembled WGS sequence"/>
</dbReference>
<evidence type="ECO:0000313" key="7">
    <source>
        <dbReference type="Proteomes" id="UP000663829"/>
    </source>
</evidence>
<name>A0A813U2U7_9BILA</name>
<dbReference type="InterPro" id="IPR011705">
    <property type="entry name" value="BACK"/>
</dbReference>
<dbReference type="Gene3D" id="3.30.710.10">
    <property type="entry name" value="Potassium Channel Kv1.1, Chain A"/>
    <property type="match status" value="1"/>
</dbReference>
<evidence type="ECO:0000256" key="2">
    <source>
        <dbReference type="ARBA" id="ARBA00022737"/>
    </source>
</evidence>
<dbReference type="EMBL" id="CAJNOQ010000587">
    <property type="protein sequence ID" value="CAF0817955.1"/>
    <property type="molecule type" value="Genomic_DNA"/>
</dbReference>
<dbReference type="PANTHER" id="PTHR24412">
    <property type="entry name" value="KELCH PROTEIN"/>
    <property type="match status" value="1"/>
</dbReference>
<protein>
    <recommendedName>
        <fullName evidence="4">BTB domain-containing protein</fullName>
    </recommendedName>
</protein>
<dbReference type="AlphaFoldDB" id="A0A813U2U7"/>
<keyword evidence="7" id="KW-1185">Reference proteome</keyword>
<dbReference type="Gene3D" id="1.25.40.420">
    <property type="match status" value="1"/>
</dbReference>